<evidence type="ECO:0000256" key="1">
    <source>
        <dbReference type="ARBA" id="ARBA00022729"/>
    </source>
</evidence>
<dbReference type="SUPFAM" id="SSF48695">
    <property type="entry name" value="Multiheme cytochromes"/>
    <property type="match status" value="1"/>
</dbReference>
<protein>
    <submittedName>
        <fullName evidence="3">Uncharacterized protein</fullName>
    </submittedName>
</protein>
<keyword evidence="1" id="KW-0732">Signal</keyword>
<reference evidence="2 5" key="2">
    <citation type="submission" date="2019-02" db="EMBL/GenBank/DDBJ databases">
        <title>Complete genome sequence of Desulfobacter hydrogenophilus AcRS1.</title>
        <authorList>
            <person name="Marietou A."/>
            <person name="Lund M.B."/>
            <person name="Marshall I.P.G."/>
            <person name="Schreiber L."/>
            <person name="Jorgensen B."/>
        </authorList>
    </citation>
    <scope>NUCLEOTIDE SEQUENCE [LARGE SCALE GENOMIC DNA]</scope>
    <source>
        <strain evidence="2 5">AcRS1</strain>
    </source>
</reference>
<dbReference type="InterPro" id="IPR036280">
    <property type="entry name" value="Multihaem_cyt_sf"/>
</dbReference>
<proteinExistence type="predicted"/>
<evidence type="ECO:0000313" key="4">
    <source>
        <dbReference type="Proteomes" id="UP000248798"/>
    </source>
</evidence>
<dbReference type="Pfam" id="PF13447">
    <property type="entry name" value="Multi-haem_cyto"/>
    <property type="match status" value="1"/>
</dbReference>
<dbReference type="OrthoDB" id="9814800at2"/>
<dbReference type="Gene3D" id="1.10.780.10">
    <property type="entry name" value="Hydroxylamine Oxidoreductase, Chain A, domain 1"/>
    <property type="match status" value="1"/>
</dbReference>
<dbReference type="PANTHER" id="PTHR35038:SF8">
    <property type="entry name" value="C-TYPE POLYHEME CYTOCHROME OMCC"/>
    <property type="match status" value="1"/>
</dbReference>
<evidence type="ECO:0000313" key="2">
    <source>
        <dbReference type="EMBL" id="QBH12017.1"/>
    </source>
</evidence>
<sequence>MDKKLFFIIGMLVAVLWSDLISPAVARGNAPDECIQCHTKLTPFLVEDWKLSSMAKSGMDCTQCHGSAHTNETDSKKAIMPNIKVCGTCHKEQAERFTMGKHGKAEAALSIATMGKKVKAQAPGIFDKTCATCHNGICKDGGQCNACHGSHRFSAREALKPEACLPCHMGNHPQYEAYENSKHGALYRSRGLDSGVPTCATCHMPGGDHMVKASWGFLGVRGEESDPKLSADQNTVKGAVEMLGPILAPDSFRPDMAQWTEQRNAMVEVCSQCHAGSRVRENLAACDGIVAQANHLAAEFIKSADKLKEQGVLNQKEYFWLIRDKMHAQRIGMYVSAFHQFPEGVLLELIHFKRATMALQKQQSEKITTDEKH</sequence>
<dbReference type="EMBL" id="CP036313">
    <property type="protein sequence ID" value="QBH12017.1"/>
    <property type="molecule type" value="Genomic_DNA"/>
</dbReference>
<dbReference type="Proteomes" id="UP000293902">
    <property type="component" value="Chromosome"/>
</dbReference>
<dbReference type="Gene3D" id="1.20.850.10">
    <property type="entry name" value="Hydroxylamine Oxidoreductase, Chain A, domain 2"/>
    <property type="match status" value="1"/>
</dbReference>
<dbReference type="AlphaFoldDB" id="A0A328FD50"/>
<name>A0A328FD50_9BACT</name>
<organism evidence="3 4">
    <name type="scientific">Desulfobacter hydrogenophilus</name>
    <dbReference type="NCBI Taxonomy" id="2291"/>
    <lineage>
        <taxon>Bacteria</taxon>
        <taxon>Pseudomonadati</taxon>
        <taxon>Thermodesulfobacteriota</taxon>
        <taxon>Desulfobacteria</taxon>
        <taxon>Desulfobacterales</taxon>
        <taxon>Desulfobacteraceae</taxon>
        <taxon>Desulfobacter</taxon>
    </lineage>
</organism>
<keyword evidence="5" id="KW-1185">Reference proteome</keyword>
<dbReference type="PANTHER" id="PTHR35038">
    <property type="entry name" value="DISSIMILATORY SULFITE REDUCTASE SIRA"/>
    <property type="match status" value="1"/>
</dbReference>
<dbReference type="Proteomes" id="UP000248798">
    <property type="component" value="Unassembled WGS sequence"/>
</dbReference>
<evidence type="ECO:0000313" key="3">
    <source>
        <dbReference type="EMBL" id="RAM02624.1"/>
    </source>
</evidence>
<gene>
    <name evidence="3" type="ORF">DO021_07220</name>
    <name evidence="2" type="ORF">EYB58_03205</name>
</gene>
<evidence type="ECO:0000313" key="5">
    <source>
        <dbReference type="Proteomes" id="UP000293902"/>
    </source>
</evidence>
<dbReference type="EMBL" id="QLNI01000012">
    <property type="protein sequence ID" value="RAM02624.1"/>
    <property type="molecule type" value="Genomic_DNA"/>
</dbReference>
<reference evidence="3 4" key="1">
    <citation type="submission" date="2018-06" db="EMBL/GenBank/DDBJ databases">
        <title>Complete Genome Sequence of Desulfobacter hydrogenophilus (DSM3380).</title>
        <authorList>
            <person name="Marietou A."/>
            <person name="Schreiber L."/>
            <person name="Marshall I."/>
            <person name="Jorgensen B."/>
        </authorList>
    </citation>
    <scope>NUCLEOTIDE SEQUENCE [LARGE SCALE GENOMIC DNA]</scope>
    <source>
        <strain evidence="3 4">DSM 3380</strain>
    </source>
</reference>
<accession>A0A328FD50</accession>
<dbReference type="InterPro" id="IPR051829">
    <property type="entry name" value="Multiheme_Cytochr_ET"/>
</dbReference>
<dbReference type="RefSeq" id="WP_111955182.1">
    <property type="nucleotide sequence ID" value="NZ_CP036313.1"/>
</dbReference>